<dbReference type="RefSeq" id="WP_105933123.1">
    <property type="nucleotide sequence ID" value="NZ_PVNP01000013.1"/>
</dbReference>
<evidence type="ECO:0000313" key="3">
    <source>
        <dbReference type="EMBL" id="PRO75317.1"/>
    </source>
</evidence>
<dbReference type="Proteomes" id="UP000238949">
    <property type="component" value="Unassembled WGS sequence"/>
</dbReference>
<dbReference type="CDD" id="cd05233">
    <property type="entry name" value="SDR_c"/>
    <property type="match status" value="1"/>
</dbReference>
<dbReference type="GO" id="GO:0016616">
    <property type="term" value="F:oxidoreductase activity, acting on the CH-OH group of donors, NAD or NADP as acceptor"/>
    <property type="evidence" value="ECO:0007669"/>
    <property type="project" value="TreeGrafter"/>
</dbReference>
<name>A0A2S9VFT1_9ALTE</name>
<gene>
    <name evidence="3" type="ORF">C6Y40_02175</name>
</gene>
<dbReference type="InterPro" id="IPR020904">
    <property type="entry name" value="Sc_DH/Rdtase_CS"/>
</dbReference>
<dbReference type="PRINTS" id="PR00080">
    <property type="entry name" value="SDRFAMILY"/>
</dbReference>
<dbReference type="InterPro" id="IPR002347">
    <property type="entry name" value="SDR_fam"/>
</dbReference>
<dbReference type="PROSITE" id="PS00061">
    <property type="entry name" value="ADH_SHORT"/>
    <property type="match status" value="1"/>
</dbReference>
<evidence type="ECO:0000256" key="2">
    <source>
        <dbReference type="RuleBase" id="RU000363"/>
    </source>
</evidence>
<dbReference type="Gene3D" id="3.40.50.720">
    <property type="entry name" value="NAD(P)-binding Rossmann-like Domain"/>
    <property type="match status" value="1"/>
</dbReference>
<accession>A0A2S9VFT1</accession>
<dbReference type="EMBL" id="PVNP01000013">
    <property type="protein sequence ID" value="PRO75317.1"/>
    <property type="molecule type" value="Genomic_DNA"/>
</dbReference>
<evidence type="ECO:0000256" key="1">
    <source>
        <dbReference type="ARBA" id="ARBA00006484"/>
    </source>
</evidence>
<dbReference type="InterPro" id="IPR036291">
    <property type="entry name" value="NAD(P)-bd_dom_sf"/>
</dbReference>
<dbReference type="PANTHER" id="PTHR42760">
    <property type="entry name" value="SHORT-CHAIN DEHYDROGENASES/REDUCTASES FAMILY MEMBER"/>
    <property type="match status" value="1"/>
</dbReference>
<organism evidence="3 4">
    <name type="scientific">Alteromonas alba</name>
    <dbReference type="NCBI Taxonomy" id="2079529"/>
    <lineage>
        <taxon>Bacteria</taxon>
        <taxon>Pseudomonadati</taxon>
        <taxon>Pseudomonadota</taxon>
        <taxon>Gammaproteobacteria</taxon>
        <taxon>Alteromonadales</taxon>
        <taxon>Alteromonadaceae</taxon>
        <taxon>Alteromonas/Salinimonas group</taxon>
        <taxon>Alteromonas</taxon>
    </lineage>
</organism>
<dbReference type="PRINTS" id="PR00081">
    <property type="entry name" value="GDHRDH"/>
</dbReference>
<comment type="caution">
    <text evidence="3">The sequence shown here is derived from an EMBL/GenBank/DDBJ whole genome shotgun (WGS) entry which is preliminary data.</text>
</comment>
<dbReference type="Pfam" id="PF00106">
    <property type="entry name" value="adh_short"/>
    <property type="match status" value="1"/>
</dbReference>
<dbReference type="SUPFAM" id="SSF51735">
    <property type="entry name" value="NAD(P)-binding Rossmann-fold domains"/>
    <property type="match status" value="1"/>
</dbReference>
<keyword evidence="4" id="KW-1185">Reference proteome</keyword>
<dbReference type="AlphaFoldDB" id="A0A2S9VFT1"/>
<dbReference type="OrthoDB" id="7301144at2"/>
<protein>
    <submittedName>
        <fullName evidence="3">NAD(P)-dependent oxidoreductase</fullName>
    </submittedName>
</protein>
<reference evidence="4" key="1">
    <citation type="journal article" date="2020" name="Int. J. Syst. Evol. Microbiol.">
        <title>Alteromonas alba sp. nov., a marine bacterium isolated from the seawater of the West Pacific Ocean.</title>
        <authorList>
            <person name="Sun C."/>
            <person name="Wu Y.-H."/>
            <person name="Xamxidin M."/>
            <person name="Cheng H."/>
            <person name="Xu X.-W."/>
        </authorList>
    </citation>
    <scope>NUCLEOTIDE SEQUENCE [LARGE SCALE GENOMIC DNA]</scope>
    <source>
        <strain evidence="4">190</strain>
    </source>
</reference>
<comment type="similarity">
    <text evidence="1 2">Belongs to the short-chain dehydrogenases/reductases (SDR) family.</text>
</comment>
<proteinExistence type="inferred from homology"/>
<sequence length="201" mass="22167">MKRVLITGGSGDWAQSFKQQYGNQFHIDTPGRSELDVTSEDSVKAYFAGLSAPYDIVINNAGSIHPKRILESDSALWVNDIQVNLVGTYYVCKYALTDSESTQLIQISSTAGFNAYKDWSSYCASKAGVITLSKSLAADGYNSICLCPGAIDTKFRDYFDLPNNNMMTCEQLTGYVMQVINGEFTPGDVLFIRANEFELNP</sequence>
<evidence type="ECO:0000313" key="4">
    <source>
        <dbReference type="Proteomes" id="UP000238949"/>
    </source>
</evidence>